<dbReference type="AlphaFoldDB" id="A0A9W6Q273"/>
<reference evidence="2" key="1">
    <citation type="submission" date="2023-02" db="EMBL/GenBank/DDBJ databases">
        <title>Kitasatospora phosalacinea NBRC 14627.</title>
        <authorList>
            <person name="Ichikawa N."/>
            <person name="Sato H."/>
            <person name="Tonouchi N."/>
        </authorList>
    </citation>
    <scope>NUCLEOTIDE SEQUENCE</scope>
    <source>
        <strain evidence="2">NBRC 14627</strain>
    </source>
</reference>
<feature type="region of interest" description="Disordered" evidence="1">
    <location>
        <begin position="79"/>
        <end position="120"/>
    </location>
</feature>
<accession>A0A9W6Q273</accession>
<name>A0A9W6Q273_9ACTN</name>
<evidence type="ECO:0000313" key="2">
    <source>
        <dbReference type="EMBL" id="GLW68579.1"/>
    </source>
</evidence>
<evidence type="ECO:0000256" key="1">
    <source>
        <dbReference type="SAM" id="MobiDB-lite"/>
    </source>
</evidence>
<sequence>MARSSASALSGRSVVKVVVVRGPVGAAGSVGADGEAGGGGAGSEAQAAVPRAQTSSRAAESAVRRGCFVVVGPAVGGMGADRFRGRGGGAGKGIPHPTVRRRNGRRPPPGKGLFGAADCQ</sequence>
<gene>
    <name evidence="2" type="ORF">Kpho02_08780</name>
</gene>
<dbReference type="EMBL" id="BSSA01000002">
    <property type="protein sequence ID" value="GLW68579.1"/>
    <property type="molecule type" value="Genomic_DNA"/>
</dbReference>
<organism evidence="2 3">
    <name type="scientific">Kitasatospora phosalacinea</name>
    <dbReference type="NCBI Taxonomy" id="2065"/>
    <lineage>
        <taxon>Bacteria</taxon>
        <taxon>Bacillati</taxon>
        <taxon>Actinomycetota</taxon>
        <taxon>Actinomycetes</taxon>
        <taxon>Kitasatosporales</taxon>
        <taxon>Streptomycetaceae</taxon>
        <taxon>Kitasatospora</taxon>
    </lineage>
</organism>
<protein>
    <submittedName>
        <fullName evidence="2">Uncharacterized protein</fullName>
    </submittedName>
</protein>
<feature type="region of interest" description="Disordered" evidence="1">
    <location>
        <begin position="26"/>
        <end position="62"/>
    </location>
</feature>
<evidence type="ECO:0000313" key="3">
    <source>
        <dbReference type="Proteomes" id="UP001165041"/>
    </source>
</evidence>
<comment type="caution">
    <text evidence="2">The sequence shown here is derived from an EMBL/GenBank/DDBJ whole genome shotgun (WGS) entry which is preliminary data.</text>
</comment>
<dbReference type="Proteomes" id="UP001165041">
    <property type="component" value="Unassembled WGS sequence"/>
</dbReference>
<proteinExistence type="predicted"/>